<reference evidence="2" key="1">
    <citation type="submission" date="2018-02" db="EMBL/GenBank/DDBJ databases">
        <authorList>
            <person name="Hausmann B."/>
        </authorList>
    </citation>
    <scope>NUCLEOTIDE SEQUENCE [LARGE SCALE GENOMIC DNA]</scope>
    <source>
        <strain evidence="2">Peat soil MAG SbA1</strain>
    </source>
</reference>
<evidence type="ECO:0000313" key="1">
    <source>
        <dbReference type="EMBL" id="SPF32822.1"/>
    </source>
</evidence>
<evidence type="ECO:0000313" key="2">
    <source>
        <dbReference type="Proteomes" id="UP000238701"/>
    </source>
</evidence>
<proteinExistence type="predicted"/>
<sequence>MEPETLTRPLLQQTTDVLPGTIQDLTTVLNSIPARSVRHILQAHLAGVNQVQPTRSRSRTDYKCRFLRLAAASRPIGEQLLLSASGHFHSMSEHLAAHLGKIRLVLSIS</sequence>
<dbReference type="Proteomes" id="UP000238701">
    <property type="component" value="Unassembled WGS sequence"/>
</dbReference>
<gene>
    <name evidence="1" type="ORF">SBA1_110029</name>
</gene>
<dbReference type="AlphaFoldDB" id="A0A2U3JZG8"/>
<protein>
    <submittedName>
        <fullName evidence="1">Uncharacterized protein</fullName>
    </submittedName>
</protein>
<name>A0A2U3JZG8_9BACT</name>
<organism evidence="1 2">
    <name type="scientific">Candidatus Sulfotelmatobacter kueseliae</name>
    <dbReference type="NCBI Taxonomy" id="2042962"/>
    <lineage>
        <taxon>Bacteria</taxon>
        <taxon>Pseudomonadati</taxon>
        <taxon>Acidobacteriota</taxon>
        <taxon>Terriglobia</taxon>
        <taxon>Terriglobales</taxon>
        <taxon>Candidatus Korobacteraceae</taxon>
        <taxon>Candidatus Sulfotelmatobacter</taxon>
    </lineage>
</organism>
<accession>A0A2U3JZG8</accession>
<dbReference type="EMBL" id="OMOD01000013">
    <property type="protein sequence ID" value="SPF32822.1"/>
    <property type="molecule type" value="Genomic_DNA"/>
</dbReference>